<dbReference type="EC" id="3.6.1.66" evidence="10"/>
<dbReference type="NCBIfam" id="TIGR00042">
    <property type="entry name" value="RdgB/HAM1 family non-canonical purine NTP pyrophosphatase"/>
    <property type="match status" value="1"/>
</dbReference>
<evidence type="ECO:0000256" key="3">
    <source>
        <dbReference type="ARBA" id="ARBA00022723"/>
    </source>
</evidence>
<dbReference type="Pfam" id="PF01725">
    <property type="entry name" value="Ham1p_like"/>
    <property type="match status" value="1"/>
</dbReference>
<dbReference type="Gene3D" id="3.90.950.10">
    <property type="match status" value="1"/>
</dbReference>
<dbReference type="GO" id="GO:0005829">
    <property type="term" value="C:cytosol"/>
    <property type="evidence" value="ECO:0007669"/>
    <property type="project" value="TreeGrafter"/>
</dbReference>
<feature type="binding site" evidence="10">
    <location>
        <position position="77"/>
    </location>
    <ligand>
        <name>Mg(2+)</name>
        <dbReference type="ChEBI" id="CHEBI:18420"/>
    </ligand>
</feature>
<dbReference type="GO" id="GO:0017111">
    <property type="term" value="F:ribonucleoside triphosphate phosphatase activity"/>
    <property type="evidence" value="ECO:0007669"/>
    <property type="project" value="InterPro"/>
</dbReference>
<dbReference type="HAMAP" id="MF_01405">
    <property type="entry name" value="Non_canon_purine_NTPase"/>
    <property type="match status" value="1"/>
</dbReference>
<dbReference type="FunFam" id="3.90.950.10:FF:000001">
    <property type="entry name" value="dITP/XTP pyrophosphatase"/>
    <property type="match status" value="1"/>
</dbReference>
<keyword evidence="6 10" id="KW-0460">Magnesium</keyword>
<feature type="binding site" evidence="10">
    <location>
        <begin position="17"/>
        <end position="22"/>
    </location>
    <ligand>
        <name>substrate</name>
    </ligand>
</feature>
<evidence type="ECO:0000256" key="10">
    <source>
        <dbReference type="HAMAP-Rule" id="MF_01405"/>
    </source>
</evidence>
<feature type="binding site" evidence="10">
    <location>
        <begin position="158"/>
        <end position="161"/>
    </location>
    <ligand>
        <name>substrate</name>
    </ligand>
</feature>
<organism evidence="12 13">
    <name type="scientific">Azospirillum thermophilum</name>
    <dbReference type="NCBI Taxonomy" id="2202148"/>
    <lineage>
        <taxon>Bacteria</taxon>
        <taxon>Pseudomonadati</taxon>
        <taxon>Pseudomonadota</taxon>
        <taxon>Alphaproteobacteria</taxon>
        <taxon>Rhodospirillales</taxon>
        <taxon>Azospirillaceae</taxon>
        <taxon>Azospirillum</taxon>
    </lineage>
</organism>
<comment type="catalytic activity">
    <reaction evidence="10">
        <text>ITP + H2O = IMP + diphosphate + H(+)</text>
        <dbReference type="Rhea" id="RHEA:29399"/>
        <dbReference type="ChEBI" id="CHEBI:15377"/>
        <dbReference type="ChEBI" id="CHEBI:15378"/>
        <dbReference type="ChEBI" id="CHEBI:33019"/>
        <dbReference type="ChEBI" id="CHEBI:58053"/>
        <dbReference type="ChEBI" id="CHEBI:61402"/>
        <dbReference type="EC" id="3.6.1.66"/>
    </reaction>
</comment>
<gene>
    <name evidence="12" type="primary">rdgB</name>
    <name evidence="12" type="ORF">DEW08_07380</name>
</gene>
<dbReference type="EMBL" id="CP029353">
    <property type="protein sequence ID" value="AWK86093.1"/>
    <property type="molecule type" value="Genomic_DNA"/>
</dbReference>
<evidence type="ECO:0000256" key="11">
    <source>
        <dbReference type="RuleBase" id="RU003781"/>
    </source>
</evidence>
<dbReference type="SUPFAM" id="SSF52972">
    <property type="entry name" value="ITPase-like"/>
    <property type="match status" value="1"/>
</dbReference>
<accession>A0A2S2CNJ1</accession>
<dbReference type="KEGG" id="azz:DEW08_07380"/>
<feature type="binding site" evidence="10">
    <location>
        <begin position="186"/>
        <end position="187"/>
    </location>
    <ligand>
        <name>substrate</name>
    </ligand>
</feature>
<dbReference type="RefSeq" id="WP_109325814.1">
    <property type="nucleotide sequence ID" value="NZ_CP029353.1"/>
</dbReference>
<dbReference type="GO" id="GO:0046872">
    <property type="term" value="F:metal ion binding"/>
    <property type="evidence" value="ECO:0007669"/>
    <property type="project" value="UniProtKB-KW"/>
</dbReference>
<feature type="active site" description="Proton acceptor" evidence="10">
    <location>
        <position position="77"/>
    </location>
</feature>
<evidence type="ECO:0000256" key="6">
    <source>
        <dbReference type="ARBA" id="ARBA00022842"/>
    </source>
</evidence>
<dbReference type="InterPro" id="IPR020922">
    <property type="entry name" value="dITP/XTP_pyrophosphatase"/>
</dbReference>
<evidence type="ECO:0000313" key="13">
    <source>
        <dbReference type="Proteomes" id="UP000245629"/>
    </source>
</evidence>
<evidence type="ECO:0000256" key="9">
    <source>
        <dbReference type="ARBA" id="ARBA00052017"/>
    </source>
</evidence>
<dbReference type="InterPro" id="IPR002637">
    <property type="entry name" value="RdgB/HAM1"/>
</dbReference>
<comment type="catalytic activity">
    <reaction evidence="8 10">
        <text>dITP + H2O = dIMP + diphosphate + H(+)</text>
        <dbReference type="Rhea" id="RHEA:28342"/>
        <dbReference type="ChEBI" id="CHEBI:15377"/>
        <dbReference type="ChEBI" id="CHEBI:15378"/>
        <dbReference type="ChEBI" id="CHEBI:33019"/>
        <dbReference type="ChEBI" id="CHEBI:61194"/>
        <dbReference type="ChEBI" id="CHEBI:61382"/>
        <dbReference type="EC" id="3.6.1.66"/>
    </reaction>
</comment>
<evidence type="ECO:0000313" key="12">
    <source>
        <dbReference type="EMBL" id="AWK86093.1"/>
    </source>
</evidence>
<name>A0A2S2CNJ1_9PROT</name>
<keyword evidence="7 10" id="KW-0546">Nucleotide metabolism</keyword>
<comment type="function">
    <text evidence="10">Pyrophosphatase that catalyzes the hydrolysis of nucleoside triphosphates to their monophosphate derivatives, with a high preference for the non-canonical purine nucleotides XTP (xanthosine triphosphate), dITP (deoxyinosine triphosphate) and ITP. Seems to function as a house-cleaning enzyme that removes non-canonical purine nucleotides from the nucleotide pool, thus preventing their incorporation into DNA/RNA and avoiding chromosomal lesions.</text>
</comment>
<feature type="binding site" evidence="10">
    <location>
        <position position="78"/>
    </location>
    <ligand>
        <name>substrate</name>
    </ligand>
</feature>
<reference evidence="13" key="1">
    <citation type="submission" date="2018-05" db="EMBL/GenBank/DDBJ databases">
        <title>Azospirillum thermophila sp. nov., a novel isolated from hot spring.</title>
        <authorList>
            <person name="Zhao Z."/>
        </authorList>
    </citation>
    <scope>NUCLEOTIDE SEQUENCE [LARGE SCALE GENOMIC DNA]</scope>
    <source>
        <strain evidence="13">CFH 70021</strain>
    </source>
</reference>
<dbReference type="AlphaFoldDB" id="A0A2S2CNJ1"/>
<feature type="binding site" evidence="10">
    <location>
        <position position="49"/>
    </location>
    <ligand>
        <name>Mg(2+)</name>
        <dbReference type="ChEBI" id="CHEBI:18420"/>
    </ligand>
</feature>
<dbReference type="PANTHER" id="PTHR11067">
    <property type="entry name" value="INOSINE TRIPHOSPHATE PYROPHOSPHATASE/HAM1 PROTEIN"/>
    <property type="match status" value="1"/>
</dbReference>
<keyword evidence="5 10" id="KW-0378">Hydrolase</keyword>
<keyword evidence="13" id="KW-1185">Reference proteome</keyword>
<keyword evidence="3 10" id="KW-0479">Metal-binding</keyword>
<comment type="catalytic activity">
    <reaction evidence="9 10">
        <text>XTP + H2O = XMP + diphosphate + H(+)</text>
        <dbReference type="Rhea" id="RHEA:28610"/>
        <dbReference type="ChEBI" id="CHEBI:15377"/>
        <dbReference type="ChEBI" id="CHEBI:15378"/>
        <dbReference type="ChEBI" id="CHEBI:33019"/>
        <dbReference type="ChEBI" id="CHEBI:57464"/>
        <dbReference type="ChEBI" id="CHEBI:61314"/>
        <dbReference type="EC" id="3.6.1.66"/>
    </reaction>
</comment>
<dbReference type="OrthoDB" id="9807456at2"/>
<evidence type="ECO:0000256" key="4">
    <source>
        <dbReference type="ARBA" id="ARBA00022741"/>
    </source>
</evidence>
<dbReference type="GO" id="GO:0036220">
    <property type="term" value="F:ITP diphosphatase activity"/>
    <property type="evidence" value="ECO:0007669"/>
    <property type="project" value="UniProtKB-UniRule"/>
</dbReference>
<sequence length="200" mass="21559">MASIPRRFTGDTLVIASHNKGKVREIADLLGPYVRTFTTAGELGLPEPEETGTTFIANAELKARAAAAAGHVAMADDSGLVVPALGGDPGIYSARWAGPEKDFAMAMRKVEEGLAGKTDRSACFVCALTLAWPDGHVESVEGRCSGTLVWPPRGDKGFGYDPMFVPDGFDITFGEMEPARKHEMSHRADAFRQLVDRCFR</sequence>
<feature type="binding site" evidence="10">
    <location>
        <position position="181"/>
    </location>
    <ligand>
        <name>substrate</name>
    </ligand>
</feature>
<dbReference type="GO" id="GO:0036222">
    <property type="term" value="F:XTP diphosphatase activity"/>
    <property type="evidence" value="ECO:0007669"/>
    <property type="project" value="UniProtKB-UniRule"/>
</dbReference>
<dbReference type="InterPro" id="IPR029001">
    <property type="entry name" value="ITPase-like_fam"/>
</dbReference>
<comment type="cofactor">
    <cofactor evidence="10">
        <name>Mg(2+)</name>
        <dbReference type="ChEBI" id="CHEBI:18420"/>
    </cofactor>
    <text evidence="10">Binds 1 Mg(2+) ion per subunit.</text>
</comment>
<dbReference type="GO" id="GO:0035870">
    <property type="term" value="F:dITP diphosphatase activity"/>
    <property type="evidence" value="ECO:0007669"/>
    <property type="project" value="UniProtKB-UniRule"/>
</dbReference>
<evidence type="ECO:0000256" key="2">
    <source>
        <dbReference type="ARBA" id="ARBA00011738"/>
    </source>
</evidence>
<evidence type="ECO:0000256" key="1">
    <source>
        <dbReference type="ARBA" id="ARBA00008023"/>
    </source>
</evidence>
<comment type="subunit">
    <text evidence="2 10">Homodimer.</text>
</comment>
<evidence type="ECO:0000256" key="5">
    <source>
        <dbReference type="ARBA" id="ARBA00022801"/>
    </source>
</evidence>
<evidence type="ECO:0000256" key="7">
    <source>
        <dbReference type="ARBA" id="ARBA00023080"/>
    </source>
</evidence>
<evidence type="ECO:0000256" key="8">
    <source>
        <dbReference type="ARBA" id="ARBA00051875"/>
    </source>
</evidence>
<dbReference type="Proteomes" id="UP000245629">
    <property type="component" value="Chromosome 2"/>
</dbReference>
<proteinExistence type="inferred from homology"/>
<dbReference type="GO" id="GO:0009146">
    <property type="term" value="P:purine nucleoside triphosphate catabolic process"/>
    <property type="evidence" value="ECO:0007669"/>
    <property type="project" value="UniProtKB-UniRule"/>
</dbReference>
<protein>
    <recommendedName>
        <fullName evidence="10">dITP/XTP pyrophosphatase</fullName>
        <ecNumber evidence="10">3.6.1.66</ecNumber>
    </recommendedName>
    <alternativeName>
        <fullName evidence="10">Non-canonical purine NTP pyrophosphatase</fullName>
    </alternativeName>
    <alternativeName>
        <fullName evidence="10">Non-standard purine NTP pyrophosphatase</fullName>
    </alternativeName>
    <alternativeName>
        <fullName evidence="10">Nucleoside-triphosphate diphosphatase</fullName>
    </alternativeName>
    <alternativeName>
        <fullName evidence="10">Nucleoside-triphosphate pyrophosphatase</fullName>
        <shortName evidence="10">NTPase</shortName>
    </alternativeName>
</protein>
<keyword evidence="4 10" id="KW-0547">Nucleotide-binding</keyword>
<dbReference type="GO" id="GO:0000166">
    <property type="term" value="F:nucleotide binding"/>
    <property type="evidence" value="ECO:0007669"/>
    <property type="project" value="UniProtKB-KW"/>
</dbReference>
<dbReference type="PANTHER" id="PTHR11067:SF9">
    <property type="entry name" value="INOSINE TRIPHOSPHATE PYROPHOSPHATASE"/>
    <property type="match status" value="1"/>
</dbReference>
<comment type="similarity">
    <text evidence="1 10 11">Belongs to the HAM1 NTPase family.</text>
</comment>
<dbReference type="GO" id="GO:0009117">
    <property type="term" value="P:nucleotide metabolic process"/>
    <property type="evidence" value="ECO:0007669"/>
    <property type="project" value="UniProtKB-KW"/>
</dbReference>
<dbReference type="CDD" id="cd00515">
    <property type="entry name" value="HAM1"/>
    <property type="match status" value="1"/>
</dbReference>